<keyword evidence="9" id="KW-1185">Reference proteome</keyword>
<comment type="caution">
    <text evidence="6">Lacks conserved residue(s) required for the propagation of feature annotation.</text>
</comment>
<name>A0A4W3HXF1_CALMI</name>
<evidence type="ECO:0000259" key="7">
    <source>
        <dbReference type="Pfam" id="PF04547"/>
    </source>
</evidence>
<reference evidence="9" key="2">
    <citation type="journal article" date="2007" name="PLoS Biol.">
        <title>Survey sequencing and comparative analysis of the elephant shark (Callorhinchus milii) genome.</title>
        <authorList>
            <person name="Venkatesh B."/>
            <person name="Kirkness E.F."/>
            <person name="Loh Y.H."/>
            <person name="Halpern A.L."/>
            <person name="Lee A.P."/>
            <person name="Johnson J."/>
            <person name="Dandona N."/>
            <person name="Viswanathan L.D."/>
            <person name="Tay A."/>
            <person name="Venter J.C."/>
            <person name="Strausberg R.L."/>
            <person name="Brenner S."/>
        </authorList>
    </citation>
    <scope>NUCLEOTIDE SEQUENCE [LARGE SCALE GENOMIC DNA]</scope>
</reference>
<evidence type="ECO:0000256" key="2">
    <source>
        <dbReference type="ARBA" id="ARBA00009671"/>
    </source>
</evidence>
<feature type="domain" description="Anoctamin transmembrane" evidence="7">
    <location>
        <begin position="56"/>
        <end position="113"/>
    </location>
</feature>
<keyword evidence="4 6" id="KW-1133">Transmembrane helix</keyword>
<reference evidence="9" key="1">
    <citation type="journal article" date="2006" name="Science">
        <title>Ancient noncoding elements conserved in the human genome.</title>
        <authorList>
            <person name="Venkatesh B."/>
            <person name="Kirkness E.F."/>
            <person name="Loh Y.H."/>
            <person name="Halpern A.L."/>
            <person name="Lee A.P."/>
            <person name="Johnson J."/>
            <person name="Dandona N."/>
            <person name="Viswanathan L.D."/>
            <person name="Tay A."/>
            <person name="Venter J.C."/>
            <person name="Strausberg R.L."/>
            <person name="Brenner S."/>
        </authorList>
    </citation>
    <scope>NUCLEOTIDE SEQUENCE [LARGE SCALE GENOMIC DNA]</scope>
</reference>
<reference evidence="8" key="4">
    <citation type="submission" date="2025-08" db="UniProtKB">
        <authorList>
            <consortium name="Ensembl"/>
        </authorList>
    </citation>
    <scope>IDENTIFICATION</scope>
</reference>
<feature type="transmembrane region" description="Helical" evidence="6">
    <location>
        <begin position="66"/>
        <end position="94"/>
    </location>
</feature>
<keyword evidence="3 6" id="KW-0812">Transmembrane</keyword>
<dbReference type="Pfam" id="PF04547">
    <property type="entry name" value="Anoctamin"/>
    <property type="match status" value="1"/>
</dbReference>
<dbReference type="Ensembl" id="ENSCMIT00000021434.1">
    <property type="protein sequence ID" value="ENSCMIP00000021051.1"/>
    <property type="gene ID" value="ENSCMIG00000009657.1"/>
</dbReference>
<evidence type="ECO:0000256" key="4">
    <source>
        <dbReference type="ARBA" id="ARBA00022989"/>
    </source>
</evidence>
<protein>
    <recommendedName>
        <fullName evidence="6">Anoctamin</fullName>
    </recommendedName>
</protein>
<dbReference type="Proteomes" id="UP000314986">
    <property type="component" value="Unassembled WGS sequence"/>
</dbReference>
<reference evidence="8" key="5">
    <citation type="submission" date="2025-09" db="UniProtKB">
        <authorList>
            <consortium name="Ensembl"/>
        </authorList>
    </citation>
    <scope>IDENTIFICATION</scope>
</reference>
<dbReference type="InterPro" id="IPR049452">
    <property type="entry name" value="Anoctamin_TM"/>
</dbReference>
<sequence length="117" mass="13313">MTGNVSALPYLLMKNIIKSAFTLHDNVQFNNNRNSNPTSLEENNGEIHIFQPLGRIRNYFGEKISFYFALMETLLISLVVPAFLGVVVFLYGIYIRFVYNNKNNTITVLAFGMALDL</sequence>
<evidence type="ECO:0000256" key="6">
    <source>
        <dbReference type="RuleBase" id="RU280814"/>
    </source>
</evidence>
<dbReference type="InterPro" id="IPR007632">
    <property type="entry name" value="Anoctamin"/>
</dbReference>
<organism evidence="8 9">
    <name type="scientific">Callorhinchus milii</name>
    <name type="common">Ghost shark</name>
    <dbReference type="NCBI Taxonomy" id="7868"/>
    <lineage>
        <taxon>Eukaryota</taxon>
        <taxon>Metazoa</taxon>
        <taxon>Chordata</taxon>
        <taxon>Craniata</taxon>
        <taxon>Vertebrata</taxon>
        <taxon>Chondrichthyes</taxon>
        <taxon>Holocephali</taxon>
        <taxon>Chimaeriformes</taxon>
        <taxon>Callorhinchidae</taxon>
        <taxon>Callorhinchus</taxon>
    </lineage>
</organism>
<keyword evidence="5 6" id="KW-0472">Membrane</keyword>
<proteinExistence type="inferred from homology"/>
<accession>A0A4W3HXF1</accession>
<dbReference type="GO" id="GO:0005254">
    <property type="term" value="F:chloride channel activity"/>
    <property type="evidence" value="ECO:0007669"/>
    <property type="project" value="TreeGrafter"/>
</dbReference>
<evidence type="ECO:0000256" key="3">
    <source>
        <dbReference type="ARBA" id="ARBA00022692"/>
    </source>
</evidence>
<reference evidence="9" key="3">
    <citation type="journal article" date="2014" name="Nature">
        <title>Elephant shark genome provides unique insights into gnathostome evolution.</title>
        <authorList>
            <consortium name="International Elephant Shark Genome Sequencing Consortium"/>
            <person name="Venkatesh B."/>
            <person name="Lee A.P."/>
            <person name="Ravi V."/>
            <person name="Maurya A.K."/>
            <person name="Lian M.M."/>
            <person name="Swann J.B."/>
            <person name="Ohta Y."/>
            <person name="Flajnik M.F."/>
            <person name="Sutoh Y."/>
            <person name="Kasahara M."/>
            <person name="Hoon S."/>
            <person name="Gangu V."/>
            <person name="Roy S.W."/>
            <person name="Irimia M."/>
            <person name="Korzh V."/>
            <person name="Kondrychyn I."/>
            <person name="Lim Z.W."/>
            <person name="Tay B.H."/>
            <person name="Tohari S."/>
            <person name="Kong K.W."/>
            <person name="Ho S."/>
            <person name="Lorente-Galdos B."/>
            <person name="Quilez J."/>
            <person name="Marques-Bonet T."/>
            <person name="Raney B.J."/>
            <person name="Ingham P.W."/>
            <person name="Tay A."/>
            <person name="Hillier L.W."/>
            <person name="Minx P."/>
            <person name="Boehm T."/>
            <person name="Wilson R.K."/>
            <person name="Brenner S."/>
            <person name="Warren W.C."/>
        </authorList>
    </citation>
    <scope>NUCLEOTIDE SEQUENCE [LARGE SCALE GENOMIC DNA]</scope>
</reference>
<comment type="similarity">
    <text evidence="2 6">Belongs to the anoctamin family.</text>
</comment>
<evidence type="ECO:0000256" key="1">
    <source>
        <dbReference type="ARBA" id="ARBA00004141"/>
    </source>
</evidence>
<evidence type="ECO:0000256" key="5">
    <source>
        <dbReference type="ARBA" id="ARBA00023136"/>
    </source>
</evidence>
<dbReference type="AlphaFoldDB" id="A0A4W3HXF1"/>
<dbReference type="InParanoid" id="A0A4W3HXF1"/>
<dbReference type="PANTHER" id="PTHR12308">
    <property type="entry name" value="ANOCTAMIN"/>
    <property type="match status" value="1"/>
</dbReference>
<comment type="subcellular location">
    <subcellularLocation>
        <location evidence="1 6">Membrane</location>
        <topology evidence="1 6">Multi-pass membrane protein</topology>
    </subcellularLocation>
</comment>
<dbReference type="PANTHER" id="PTHR12308:SF73">
    <property type="entry name" value="ANOCTAMIN"/>
    <property type="match status" value="1"/>
</dbReference>
<evidence type="ECO:0000313" key="8">
    <source>
        <dbReference type="Ensembl" id="ENSCMIP00000021051.1"/>
    </source>
</evidence>
<evidence type="ECO:0000313" key="9">
    <source>
        <dbReference type="Proteomes" id="UP000314986"/>
    </source>
</evidence>
<dbReference type="GO" id="GO:0005886">
    <property type="term" value="C:plasma membrane"/>
    <property type="evidence" value="ECO:0007669"/>
    <property type="project" value="TreeGrafter"/>
</dbReference>